<name>A0ABT4IDB2_9ACTO</name>
<accession>A0ABT4IDB2</accession>
<dbReference type="EMBL" id="JAPTMY010000038">
    <property type="protein sequence ID" value="MCZ0859083.1"/>
    <property type="molecule type" value="Genomic_DNA"/>
</dbReference>
<dbReference type="RefSeq" id="WP_268918375.1">
    <property type="nucleotide sequence ID" value="NZ_JAPTMY010000038.1"/>
</dbReference>
<evidence type="ECO:0000313" key="2">
    <source>
        <dbReference type="Proteomes" id="UP001072034"/>
    </source>
</evidence>
<protein>
    <submittedName>
        <fullName evidence="1">Uncharacterized protein</fullName>
    </submittedName>
</protein>
<gene>
    <name evidence="1" type="ORF">OHJ16_13645</name>
</gene>
<comment type="caution">
    <text evidence="1">The sequence shown here is derived from an EMBL/GenBank/DDBJ whole genome shotgun (WGS) entry which is preliminary data.</text>
</comment>
<organism evidence="1 2">
    <name type="scientific">Actinomyces israelii</name>
    <dbReference type="NCBI Taxonomy" id="1659"/>
    <lineage>
        <taxon>Bacteria</taxon>
        <taxon>Bacillati</taxon>
        <taxon>Actinomycetota</taxon>
        <taxon>Actinomycetes</taxon>
        <taxon>Actinomycetales</taxon>
        <taxon>Actinomycetaceae</taxon>
        <taxon>Actinomyces</taxon>
    </lineage>
</organism>
<dbReference type="Proteomes" id="UP001072034">
    <property type="component" value="Unassembled WGS sequence"/>
</dbReference>
<proteinExistence type="predicted"/>
<keyword evidence="2" id="KW-1185">Reference proteome</keyword>
<reference evidence="1" key="1">
    <citation type="submission" date="2022-10" db="EMBL/GenBank/DDBJ databases">
        <title>Genome sequence of Actinomyces israelii ATCC 10048.</title>
        <authorList>
            <person name="Watt R.M."/>
            <person name="Tong W.M."/>
        </authorList>
    </citation>
    <scope>NUCLEOTIDE SEQUENCE</scope>
    <source>
        <strain evidence="1">ATCC 10048</strain>
    </source>
</reference>
<evidence type="ECO:0000313" key="1">
    <source>
        <dbReference type="EMBL" id="MCZ0859083.1"/>
    </source>
</evidence>
<sequence>MVIRHSGVRGTAGYCRGRAPAIDLEGSPNVPGTAWYRAALVQGAAVGTCYADERQVAADALRAAGLGEAEVTEAVAAADAYFMGSLGLAMTTPVRAPGLRWRHQRVGQA</sequence>